<reference evidence="1 2" key="1">
    <citation type="submission" date="2014-04" db="EMBL/GenBank/DDBJ databases">
        <authorList>
            <consortium name="DOE Joint Genome Institute"/>
            <person name="Kuo A."/>
            <person name="Tarkka M."/>
            <person name="Buscot F."/>
            <person name="Kohler A."/>
            <person name="Nagy L.G."/>
            <person name="Floudas D."/>
            <person name="Copeland A."/>
            <person name="Barry K.W."/>
            <person name="Cichocki N."/>
            <person name="Veneault-Fourrey C."/>
            <person name="LaButti K."/>
            <person name="Lindquist E.A."/>
            <person name="Lipzen A."/>
            <person name="Lundell T."/>
            <person name="Morin E."/>
            <person name="Murat C."/>
            <person name="Sun H."/>
            <person name="Tunlid A."/>
            <person name="Henrissat B."/>
            <person name="Grigoriev I.V."/>
            <person name="Hibbett D.S."/>
            <person name="Martin F."/>
            <person name="Nordberg H.P."/>
            <person name="Cantor M.N."/>
            <person name="Hua S.X."/>
        </authorList>
    </citation>
    <scope>NUCLEOTIDE SEQUENCE [LARGE SCALE GENOMIC DNA]</scope>
    <source>
        <strain evidence="1 2">F 1598</strain>
    </source>
</reference>
<reference evidence="2" key="2">
    <citation type="submission" date="2015-01" db="EMBL/GenBank/DDBJ databases">
        <title>Evolutionary Origins and Diversification of the Mycorrhizal Mutualists.</title>
        <authorList>
            <consortium name="DOE Joint Genome Institute"/>
            <consortium name="Mycorrhizal Genomics Consortium"/>
            <person name="Kohler A."/>
            <person name="Kuo A."/>
            <person name="Nagy L.G."/>
            <person name="Floudas D."/>
            <person name="Copeland A."/>
            <person name="Barry K.W."/>
            <person name="Cichocki N."/>
            <person name="Veneault-Fourrey C."/>
            <person name="LaButti K."/>
            <person name="Lindquist E.A."/>
            <person name="Lipzen A."/>
            <person name="Lundell T."/>
            <person name="Morin E."/>
            <person name="Murat C."/>
            <person name="Riley R."/>
            <person name="Ohm R."/>
            <person name="Sun H."/>
            <person name="Tunlid A."/>
            <person name="Henrissat B."/>
            <person name="Grigoriev I.V."/>
            <person name="Hibbett D.S."/>
            <person name="Martin F."/>
        </authorList>
    </citation>
    <scope>NUCLEOTIDE SEQUENCE [LARGE SCALE GENOMIC DNA]</scope>
    <source>
        <strain evidence="2">F 1598</strain>
    </source>
</reference>
<dbReference type="AlphaFoldDB" id="A0A0C3G740"/>
<dbReference type="Proteomes" id="UP000054166">
    <property type="component" value="Unassembled WGS sequence"/>
</dbReference>
<proteinExistence type="predicted"/>
<dbReference type="InParanoid" id="A0A0C3G740"/>
<gene>
    <name evidence="1" type="ORF">PILCRDRAFT_86622</name>
</gene>
<dbReference type="HOGENOM" id="CLU_1200234_0_0_1"/>
<organism evidence="1 2">
    <name type="scientific">Piloderma croceum (strain F 1598)</name>
    <dbReference type="NCBI Taxonomy" id="765440"/>
    <lineage>
        <taxon>Eukaryota</taxon>
        <taxon>Fungi</taxon>
        <taxon>Dikarya</taxon>
        <taxon>Basidiomycota</taxon>
        <taxon>Agaricomycotina</taxon>
        <taxon>Agaricomycetes</taxon>
        <taxon>Agaricomycetidae</taxon>
        <taxon>Atheliales</taxon>
        <taxon>Atheliaceae</taxon>
        <taxon>Piloderma</taxon>
    </lineage>
</organism>
<name>A0A0C3G740_PILCF</name>
<evidence type="ECO:0000313" key="2">
    <source>
        <dbReference type="Proteomes" id="UP000054166"/>
    </source>
</evidence>
<sequence length="231" mass="24916">MQHKNLLPDCAMLQKTFDSYSHFDTNFCMIQRSQVWQQPVTVLSHGWTPSFQVIQHNNHLAKYGEQLKRLMIYAILVWGPSTSGGRKFLSQVNQSPVLTTSARKGLQQYHFLNLADVSTAMAGTGAGDTTKEVLGAAGTGAEEVPAVTAMGAMVLSSPPMVVRVGDELGLMLMTNEMGEGGAAERLALSASVVQMVSGTSFLKMKVTHVVLKTEDMPGYASENSSTVVCNT</sequence>
<dbReference type="EMBL" id="KN832982">
    <property type="protein sequence ID" value="KIM86486.1"/>
    <property type="molecule type" value="Genomic_DNA"/>
</dbReference>
<protein>
    <submittedName>
        <fullName evidence="1">Uncharacterized protein</fullName>
    </submittedName>
</protein>
<evidence type="ECO:0000313" key="1">
    <source>
        <dbReference type="EMBL" id="KIM86486.1"/>
    </source>
</evidence>
<keyword evidence="2" id="KW-1185">Reference proteome</keyword>
<accession>A0A0C3G740</accession>